<evidence type="ECO:0000313" key="5">
    <source>
        <dbReference type="Proteomes" id="UP000595446"/>
    </source>
</evidence>
<sequence length="579" mass="60758">MVSESRGDTPTGRSSARPRIARAQTTDPSQEPRHPSSQFAATQPISTQKLSPPLSRSVVTPESARRWNIGRDVAAAVLLLVAPFFPWNLYFGGGIPGGRGGVFALLLAATALSLGSIAATYAGPRRLISPRFDSVLIGRLRAGLNAPYGLLVFGVVVFDVVQTVRYGGSANVPGGVGPGAWLGIAGSLLSAQPVITSAAADDGRFRGWLQSARVVGYGSITLAALSFSFNLFWRVKSALPGSTGSGFGKQNVAIIVTALIYGIVALVAVVVASRWILRRSRVSRLAIIALGASALLAGLIVWILPMGREIDGFHGIAQNTSTAGVGFEGYLAWTAAAAIFAPLILMTTMTVQQADIWRAAARKSLLLIVVWCVGSVVMRVTDLIVSVTLSLPYSPYDSAAMAAFDLVTAVLAIWLHINLLNRALPAVVITSACAVLLVLTIARIMVGIAFAPRFAGPSPASNAVYGNNLAQQITSTFDVVLCGLAVCILAIAVVTGRSRPTAKTTSPIRAAQPSPDPQTTRLAAGDPQTTRLATGGRAEPPSSPRIHRPPSDDTRHTSAAKPKIYRTQSDPREGGRHQA</sequence>
<feature type="transmembrane region" description="Helical" evidence="2">
    <location>
        <begin position="330"/>
        <end position="352"/>
    </location>
</feature>
<feature type="compositionally biased region" description="Polar residues" evidence="1">
    <location>
        <begin position="23"/>
        <end position="50"/>
    </location>
</feature>
<feature type="domain" description="DUF7937" evidence="3">
    <location>
        <begin position="69"/>
        <end position="496"/>
    </location>
</feature>
<feature type="transmembrane region" description="Helical" evidence="2">
    <location>
        <begin position="212"/>
        <end position="233"/>
    </location>
</feature>
<dbReference type="AlphaFoldDB" id="A0A7R7GXB2"/>
<keyword evidence="5" id="KW-1185">Reference proteome</keyword>
<feature type="transmembrane region" description="Helical" evidence="2">
    <location>
        <begin position="364"/>
        <end position="387"/>
    </location>
</feature>
<dbReference type="EMBL" id="AP024237">
    <property type="protein sequence ID" value="BCO37783.1"/>
    <property type="molecule type" value="Genomic_DNA"/>
</dbReference>
<feature type="transmembrane region" description="Helical" evidence="2">
    <location>
        <begin position="470"/>
        <end position="494"/>
    </location>
</feature>
<feature type="transmembrane region" description="Helical" evidence="2">
    <location>
        <begin position="102"/>
        <end position="122"/>
    </location>
</feature>
<accession>A0A7R7GXB2</accession>
<feature type="transmembrane region" description="Helical" evidence="2">
    <location>
        <begin position="285"/>
        <end position="304"/>
    </location>
</feature>
<feature type="transmembrane region" description="Helical" evidence="2">
    <location>
        <begin position="142"/>
        <end position="161"/>
    </location>
</feature>
<keyword evidence="2" id="KW-0812">Transmembrane</keyword>
<feature type="region of interest" description="Disordered" evidence="1">
    <location>
        <begin position="501"/>
        <end position="579"/>
    </location>
</feature>
<evidence type="ECO:0000313" key="4">
    <source>
        <dbReference type="EMBL" id="BCO37783.1"/>
    </source>
</evidence>
<name>A0A7R7GXB2_9MYCO</name>
<evidence type="ECO:0000256" key="2">
    <source>
        <dbReference type="SAM" id="Phobius"/>
    </source>
</evidence>
<feature type="region of interest" description="Disordered" evidence="1">
    <location>
        <begin position="1"/>
        <end position="57"/>
    </location>
</feature>
<feature type="compositionally biased region" description="Polar residues" evidence="1">
    <location>
        <begin position="517"/>
        <end position="532"/>
    </location>
</feature>
<dbReference type="Proteomes" id="UP000595446">
    <property type="component" value="Chromosome"/>
</dbReference>
<reference evidence="4 5" key="1">
    <citation type="submission" date="2020-12" db="EMBL/GenBank/DDBJ databases">
        <title>Complete genome sequence of Mycobacterium heckeshornense JCM 15655T, closely related to a pathogenic non-tuberculous mycobacterial species Mycobacterium xenopi.</title>
        <authorList>
            <person name="Yoshida M."/>
            <person name="Fukano H."/>
            <person name="Asakura T."/>
            <person name="Suzuki M."/>
            <person name="Hoshino Y."/>
        </authorList>
    </citation>
    <scope>NUCLEOTIDE SEQUENCE [LARGE SCALE GENOMIC DNA]</scope>
    <source>
        <strain evidence="4 5">JCM 15655</strain>
    </source>
</reference>
<keyword evidence="2" id="KW-1133">Transmembrane helix</keyword>
<feature type="transmembrane region" description="Helical" evidence="2">
    <location>
        <begin position="399"/>
        <end position="417"/>
    </location>
</feature>
<proteinExistence type="predicted"/>
<feature type="transmembrane region" description="Helical" evidence="2">
    <location>
        <begin position="424"/>
        <end position="450"/>
    </location>
</feature>
<dbReference type="RefSeq" id="WP_048889624.1">
    <property type="nucleotide sequence ID" value="NZ_AP024237.1"/>
</dbReference>
<dbReference type="InterPro" id="IPR057697">
    <property type="entry name" value="DUF7937"/>
</dbReference>
<feature type="transmembrane region" description="Helical" evidence="2">
    <location>
        <begin position="253"/>
        <end position="273"/>
    </location>
</feature>
<evidence type="ECO:0000256" key="1">
    <source>
        <dbReference type="SAM" id="MobiDB-lite"/>
    </source>
</evidence>
<dbReference type="Pfam" id="PF25592">
    <property type="entry name" value="DUF7937"/>
    <property type="match status" value="1"/>
</dbReference>
<keyword evidence="2" id="KW-0472">Membrane</keyword>
<protein>
    <recommendedName>
        <fullName evidence="3">DUF7937 domain-containing protein</fullName>
    </recommendedName>
</protein>
<evidence type="ECO:0000259" key="3">
    <source>
        <dbReference type="Pfam" id="PF25592"/>
    </source>
</evidence>
<gene>
    <name evidence="4" type="ORF">MHEC_42160</name>
</gene>
<organism evidence="4 5">
    <name type="scientific">Mycobacterium heckeshornense</name>
    <dbReference type="NCBI Taxonomy" id="110505"/>
    <lineage>
        <taxon>Bacteria</taxon>
        <taxon>Bacillati</taxon>
        <taxon>Actinomycetota</taxon>
        <taxon>Actinomycetes</taxon>
        <taxon>Mycobacteriales</taxon>
        <taxon>Mycobacteriaceae</taxon>
        <taxon>Mycobacterium</taxon>
    </lineage>
</organism>
<feature type="transmembrane region" description="Helical" evidence="2">
    <location>
        <begin position="73"/>
        <end position="90"/>
    </location>
</feature>
<feature type="transmembrane region" description="Helical" evidence="2">
    <location>
        <begin position="181"/>
        <end position="200"/>
    </location>
</feature>
<feature type="compositionally biased region" description="Basic and acidic residues" evidence="1">
    <location>
        <begin position="569"/>
        <end position="579"/>
    </location>
</feature>